<organism evidence="1">
    <name type="scientific">marine sediment metagenome</name>
    <dbReference type="NCBI Taxonomy" id="412755"/>
    <lineage>
        <taxon>unclassified sequences</taxon>
        <taxon>metagenomes</taxon>
        <taxon>ecological metagenomes</taxon>
    </lineage>
</organism>
<gene>
    <name evidence="1" type="ORF">S03H2_13469</name>
</gene>
<dbReference type="AlphaFoldDB" id="X1G7T0"/>
<evidence type="ECO:0000313" key="1">
    <source>
        <dbReference type="EMBL" id="GAH37604.1"/>
    </source>
</evidence>
<comment type="caution">
    <text evidence="1">The sequence shown here is derived from an EMBL/GenBank/DDBJ whole genome shotgun (WGS) entry which is preliminary data.</text>
</comment>
<accession>X1G7T0</accession>
<sequence length="71" mass="8029">MSTVLDKNTVMLELKGGSEIVGDVLMGYTMRGGKYHGWTVRADTLMKWLKQGLVIREPDAISNYAHFRWVG</sequence>
<name>X1G7T0_9ZZZZ</name>
<proteinExistence type="predicted"/>
<dbReference type="EMBL" id="BARU01006838">
    <property type="protein sequence ID" value="GAH37604.1"/>
    <property type="molecule type" value="Genomic_DNA"/>
</dbReference>
<reference evidence="1" key="1">
    <citation type="journal article" date="2014" name="Front. Microbiol.">
        <title>High frequency of phylogenetically diverse reductive dehalogenase-homologous genes in deep subseafloor sedimentary metagenomes.</title>
        <authorList>
            <person name="Kawai M."/>
            <person name="Futagami T."/>
            <person name="Toyoda A."/>
            <person name="Takaki Y."/>
            <person name="Nishi S."/>
            <person name="Hori S."/>
            <person name="Arai W."/>
            <person name="Tsubouchi T."/>
            <person name="Morono Y."/>
            <person name="Uchiyama I."/>
            <person name="Ito T."/>
            <person name="Fujiyama A."/>
            <person name="Inagaki F."/>
            <person name="Takami H."/>
        </authorList>
    </citation>
    <scope>NUCLEOTIDE SEQUENCE</scope>
    <source>
        <strain evidence="1">Expedition CK06-06</strain>
    </source>
</reference>
<protein>
    <submittedName>
        <fullName evidence="1">Uncharacterized protein</fullName>
    </submittedName>
</protein>